<proteinExistence type="predicted"/>
<dbReference type="Proteomes" id="UP000002051">
    <property type="component" value="Chromosome 3"/>
</dbReference>
<organism evidence="1 3">
    <name type="scientific">Medicago truncatula</name>
    <name type="common">Barrel medic</name>
    <name type="synonym">Medicago tribuloides</name>
    <dbReference type="NCBI Taxonomy" id="3880"/>
    <lineage>
        <taxon>Eukaryota</taxon>
        <taxon>Viridiplantae</taxon>
        <taxon>Streptophyta</taxon>
        <taxon>Embryophyta</taxon>
        <taxon>Tracheophyta</taxon>
        <taxon>Spermatophyta</taxon>
        <taxon>Magnoliopsida</taxon>
        <taxon>eudicotyledons</taxon>
        <taxon>Gunneridae</taxon>
        <taxon>Pentapetalae</taxon>
        <taxon>rosids</taxon>
        <taxon>fabids</taxon>
        <taxon>Fabales</taxon>
        <taxon>Fabaceae</taxon>
        <taxon>Papilionoideae</taxon>
        <taxon>50 kb inversion clade</taxon>
        <taxon>NPAAA clade</taxon>
        <taxon>Hologalegina</taxon>
        <taxon>IRL clade</taxon>
        <taxon>Trifolieae</taxon>
        <taxon>Medicago</taxon>
    </lineage>
</organism>
<name>G7J8U6_MEDTR</name>
<dbReference type="PaxDb" id="3880-AES71777"/>
<gene>
    <name evidence="1" type="ordered locus">MTR_3g082670</name>
</gene>
<dbReference type="EnsemblPlants" id="AES71777">
    <property type="protein sequence ID" value="AES71777"/>
    <property type="gene ID" value="MTR_3g082670"/>
</dbReference>
<dbReference type="EMBL" id="CM001219">
    <property type="protein sequence ID" value="AES71777.1"/>
    <property type="molecule type" value="Genomic_DNA"/>
</dbReference>
<keyword evidence="3" id="KW-1185">Reference proteome</keyword>
<dbReference type="AlphaFoldDB" id="G7J8U6"/>
<reference evidence="2" key="3">
    <citation type="submission" date="2015-04" db="UniProtKB">
        <authorList>
            <consortium name="EnsemblPlants"/>
        </authorList>
    </citation>
    <scope>IDENTIFICATION</scope>
    <source>
        <strain evidence="2">cv. Jemalong A17</strain>
    </source>
</reference>
<protein>
    <submittedName>
        <fullName evidence="1 2">Uncharacterized protein</fullName>
    </submittedName>
</protein>
<evidence type="ECO:0000313" key="1">
    <source>
        <dbReference type="EMBL" id="AES71777.1"/>
    </source>
</evidence>
<reference evidence="1 3" key="2">
    <citation type="journal article" date="2014" name="BMC Genomics">
        <title>An improved genome release (version Mt4.0) for the model legume Medicago truncatula.</title>
        <authorList>
            <person name="Tang H."/>
            <person name="Krishnakumar V."/>
            <person name="Bidwell S."/>
            <person name="Rosen B."/>
            <person name="Chan A."/>
            <person name="Zhou S."/>
            <person name="Gentzbittel L."/>
            <person name="Childs K.L."/>
            <person name="Yandell M."/>
            <person name="Gundlach H."/>
            <person name="Mayer K.F."/>
            <person name="Schwartz D.C."/>
            <person name="Town C.D."/>
        </authorList>
    </citation>
    <scope>GENOME REANNOTATION</scope>
    <source>
        <strain evidence="2 3">cv. Jemalong A17</strain>
    </source>
</reference>
<dbReference type="HOGENOM" id="CLU_3071694_0_0_1"/>
<accession>G7J8U6</accession>
<evidence type="ECO:0000313" key="3">
    <source>
        <dbReference type="Proteomes" id="UP000002051"/>
    </source>
</evidence>
<reference evidence="1 3" key="1">
    <citation type="journal article" date="2011" name="Nature">
        <title>The Medicago genome provides insight into the evolution of rhizobial symbioses.</title>
        <authorList>
            <person name="Young N.D."/>
            <person name="Debelle F."/>
            <person name="Oldroyd G.E."/>
            <person name="Geurts R."/>
            <person name="Cannon S.B."/>
            <person name="Udvardi M.K."/>
            <person name="Benedito V.A."/>
            <person name="Mayer K.F."/>
            <person name="Gouzy J."/>
            <person name="Schoof H."/>
            <person name="Van de Peer Y."/>
            <person name="Proost S."/>
            <person name="Cook D.R."/>
            <person name="Meyers B.C."/>
            <person name="Spannagl M."/>
            <person name="Cheung F."/>
            <person name="De Mita S."/>
            <person name="Krishnakumar V."/>
            <person name="Gundlach H."/>
            <person name="Zhou S."/>
            <person name="Mudge J."/>
            <person name="Bharti A.K."/>
            <person name="Murray J.D."/>
            <person name="Naoumkina M.A."/>
            <person name="Rosen B."/>
            <person name="Silverstein K.A."/>
            <person name="Tang H."/>
            <person name="Rombauts S."/>
            <person name="Zhao P.X."/>
            <person name="Zhou P."/>
            <person name="Barbe V."/>
            <person name="Bardou P."/>
            <person name="Bechner M."/>
            <person name="Bellec A."/>
            <person name="Berger A."/>
            <person name="Berges H."/>
            <person name="Bidwell S."/>
            <person name="Bisseling T."/>
            <person name="Choisne N."/>
            <person name="Couloux A."/>
            <person name="Denny R."/>
            <person name="Deshpande S."/>
            <person name="Dai X."/>
            <person name="Doyle J.J."/>
            <person name="Dudez A.M."/>
            <person name="Farmer A.D."/>
            <person name="Fouteau S."/>
            <person name="Franken C."/>
            <person name="Gibelin C."/>
            <person name="Gish J."/>
            <person name="Goldstein S."/>
            <person name="Gonzalez A.J."/>
            <person name="Green P.J."/>
            <person name="Hallab A."/>
            <person name="Hartog M."/>
            <person name="Hua A."/>
            <person name="Humphray S.J."/>
            <person name="Jeong D.H."/>
            <person name="Jing Y."/>
            <person name="Jocker A."/>
            <person name="Kenton S.M."/>
            <person name="Kim D.J."/>
            <person name="Klee K."/>
            <person name="Lai H."/>
            <person name="Lang C."/>
            <person name="Lin S."/>
            <person name="Macmil S.L."/>
            <person name="Magdelenat G."/>
            <person name="Matthews L."/>
            <person name="McCorrison J."/>
            <person name="Monaghan E.L."/>
            <person name="Mun J.H."/>
            <person name="Najar F.Z."/>
            <person name="Nicholson C."/>
            <person name="Noirot C."/>
            <person name="O'Bleness M."/>
            <person name="Paule C.R."/>
            <person name="Poulain J."/>
            <person name="Prion F."/>
            <person name="Qin B."/>
            <person name="Qu C."/>
            <person name="Retzel E.F."/>
            <person name="Riddle C."/>
            <person name="Sallet E."/>
            <person name="Samain S."/>
            <person name="Samson N."/>
            <person name="Sanders I."/>
            <person name="Saurat O."/>
            <person name="Scarpelli C."/>
            <person name="Schiex T."/>
            <person name="Segurens B."/>
            <person name="Severin A.J."/>
            <person name="Sherrier D.J."/>
            <person name="Shi R."/>
            <person name="Sims S."/>
            <person name="Singer S.R."/>
            <person name="Sinharoy S."/>
            <person name="Sterck L."/>
            <person name="Viollet A."/>
            <person name="Wang B.B."/>
            <person name="Wang K."/>
            <person name="Wang M."/>
            <person name="Wang X."/>
            <person name="Warfsmann J."/>
            <person name="Weissenbach J."/>
            <person name="White D.D."/>
            <person name="White J.D."/>
            <person name="Wiley G.B."/>
            <person name="Wincker P."/>
            <person name="Xing Y."/>
            <person name="Yang L."/>
            <person name="Yao Z."/>
            <person name="Ying F."/>
            <person name="Zhai J."/>
            <person name="Zhou L."/>
            <person name="Zuber A."/>
            <person name="Denarie J."/>
            <person name="Dixon R.A."/>
            <person name="May G.D."/>
            <person name="Schwartz D.C."/>
            <person name="Rogers J."/>
            <person name="Quetier F."/>
            <person name="Town C.D."/>
            <person name="Roe B.A."/>
        </authorList>
    </citation>
    <scope>NUCLEOTIDE SEQUENCE [LARGE SCALE GENOMIC DNA]</scope>
    <source>
        <strain evidence="1">A17</strain>
        <strain evidence="2 3">cv. Jemalong A17</strain>
    </source>
</reference>
<evidence type="ECO:0000313" key="2">
    <source>
        <dbReference type="EnsemblPlants" id="AES71777"/>
    </source>
</evidence>
<sequence>MNLFGALKSSKTIRPLVAALTFHQIFEGNTHVLSTFHLVGLKHESETYVLVQE</sequence>